<accession>A0ABR0R078</accession>
<gene>
    <name evidence="3" type="ORF">PVK06_001124</name>
</gene>
<dbReference type="InterPro" id="IPR021109">
    <property type="entry name" value="Peptidase_aspartic_dom_sf"/>
</dbReference>
<keyword evidence="1" id="KW-0378">Hydrolase</keyword>
<reference evidence="3 4" key="1">
    <citation type="submission" date="2023-03" db="EMBL/GenBank/DDBJ databases">
        <title>WGS of Gossypium arboreum.</title>
        <authorList>
            <person name="Yu D."/>
        </authorList>
    </citation>
    <scope>NUCLEOTIDE SEQUENCE [LARGE SCALE GENOMIC DNA]</scope>
    <source>
        <tissue evidence="3">Leaf</tissue>
    </source>
</reference>
<comment type="caution">
    <text evidence="3">The sequence shown here is derived from an EMBL/GenBank/DDBJ whole genome shotgun (WGS) entry which is preliminary data.</text>
</comment>
<feature type="domain" description="Retropepsins" evidence="2">
    <location>
        <begin position="71"/>
        <end position="170"/>
    </location>
</feature>
<dbReference type="Pfam" id="PF00077">
    <property type="entry name" value="RVP"/>
    <property type="match status" value="1"/>
</dbReference>
<dbReference type="Proteomes" id="UP001358586">
    <property type="component" value="Chromosome 1"/>
</dbReference>
<proteinExistence type="predicted"/>
<evidence type="ECO:0000259" key="2">
    <source>
        <dbReference type="Pfam" id="PF00077"/>
    </source>
</evidence>
<dbReference type="EMBL" id="JARKNE010000001">
    <property type="protein sequence ID" value="KAK5844976.1"/>
    <property type="molecule type" value="Genomic_DNA"/>
</dbReference>
<organism evidence="3 4">
    <name type="scientific">Gossypium arboreum</name>
    <name type="common">Tree cotton</name>
    <name type="synonym">Gossypium nanking</name>
    <dbReference type="NCBI Taxonomy" id="29729"/>
    <lineage>
        <taxon>Eukaryota</taxon>
        <taxon>Viridiplantae</taxon>
        <taxon>Streptophyta</taxon>
        <taxon>Embryophyta</taxon>
        <taxon>Tracheophyta</taxon>
        <taxon>Spermatophyta</taxon>
        <taxon>Magnoliopsida</taxon>
        <taxon>eudicotyledons</taxon>
        <taxon>Gunneridae</taxon>
        <taxon>Pentapetalae</taxon>
        <taxon>rosids</taxon>
        <taxon>malvids</taxon>
        <taxon>Malvales</taxon>
        <taxon>Malvaceae</taxon>
        <taxon>Malvoideae</taxon>
        <taxon>Gossypium</taxon>
    </lineage>
</organism>
<evidence type="ECO:0000256" key="1">
    <source>
        <dbReference type="ARBA" id="ARBA00022801"/>
    </source>
</evidence>
<dbReference type="Gene3D" id="2.40.70.10">
    <property type="entry name" value="Acid Proteases"/>
    <property type="match status" value="1"/>
</dbReference>
<dbReference type="SUPFAM" id="SSF50630">
    <property type="entry name" value="Acid proteases"/>
    <property type="match status" value="1"/>
</dbReference>
<evidence type="ECO:0000313" key="4">
    <source>
        <dbReference type="Proteomes" id="UP001358586"/>
    </source>
</evidence>
<keyword evidence="4" id="KW-1185">Reference proteome</keyword>
<evidence type="ECO:0000313" key="3">
    <source>
        <dbReference type="EMBL" id="KAK5844976.1"/>
    </source>
</evidence>
<sequence length="273" mass="31088">MEKSGIKIQDDDDIESVCSIEDQPSEKTICAIPVYDSASYSESDYSDSLMIQAKVQSRTIDRSIGEAISAPHIPVKIYLDKYSKPITIIAFIDTGAAETIMNPDVLPTNWWKPHTRIFESASNVLLITRIISKPITIQFFPNCSITTTVLGSKLPGKDIVIGFDLYKKAQYLRILPQGIRYKNLFQPFVKIPKLFLIKLEKIIPIIQNLKAQSCAKSHSEFLKKCPNPLWKNPDFFIQLPFKKNEDINHTKWVKNFISSIDITKFEGKIDAYI</sequence>
<name>A0ABR0R078_GOSAR</name>
<protein>
    <recommendedName>
        <fullName evidence="2">Retropepsins domain-containing protein</fullName>
    </recommendedName>
</protein>
<dbReference type="InterPro" id="IPR018061">
    <property type="entry name" value="Retropepsins"/>
</dbReference>